<dbReference type="PANTHER" id="PTHR11019">
    <property type="entry name" value="HTH-TYPE TRANSCRIPTIONAL REGULATOR NIMR"/>
    <property type="match status" value="1"/>
</dbReference>
<accession>A0A437MEX5</accession>
<dbReference type="RefSeq" id="WP_127788120.1">
    <property type="nucleotide sequence ID" value="NZ_SACL01000004.1"/>
</dbReference>
<evidence type="ECO:0000256" key="2">
    <source>
        <dbReference type="ARBA" id="ARBA00023125"/>
    </source>
</evidence>
<dbReference type="InterPro" id="IPR011051">
    <property type="entry name" value="RmlC_Cupin_sf"/>
</dbReference>
<dbReference type="GO" id="GO:0043565">
    <property type="term" value="F:sequence-specific DNA binding"/>
    <property type="evidence" value="ECO:0007669"/>
    <property type="project" value="InterPro"/>
</dbReference>
<dbReference type="OrthoDB" id="9804543at2"/>
<dbReference type="InterPro" id="IPR009057">
    <property type="entry name" value="Homeodomain-like_sf"/>
</dbReference>
<proteinExistence type="predicted"/>
<dbReference type="SMART" id="SM00342">
    <property type="entry name" value="HTH_ARAC"/>
    <property type="match status" value="1"/>
</dbReference>
<organism evidence="5 6">
    <name type="scientific">Rhodovarius crocodyli</name>
    <dbReference type="NCBI Taxonomy" id="1979269"/>
    <lineage>
        <taxon>Bacteria</taxon>
        <taxon>Pseudomonadati</taxon>
        <taxon>Pseudomonadota</taxon>
        <taxon>Alphaproteobacteria</taxon>
        <taxon>Acetobacterales</taxon>
        <taxon>Roseomonadaceae</taxon>
        <taxon>Rhodovarius</taxon>
    </lineage>
</organism>
<keyword evidence="6" id="KW-1185">Reference proteome</keyword>
<evidence type="ECO:0000313" key="6">
    <source>
        <dbReference type="Proteomes" id="UP000282957"/>
    </source>
</evidence>
<dbReference type="Gene3D" id="2.60.120.10">
    <property type="entry name" value="Jelly Rolls"/>
    <property type="match status" value="1"/>
</dbReference>
<keyword evidence="3" id="KW-0804">Transcription</keyword>
<dbReference type="Pfam" id="PF02311">
    <property type="entry name" value="AraC_binding"/>
    <property type="match status" value="1"/>
</dbReference>
<gene>
    <name evidence="5" type="ORF">EOD42_13800</name>
</gene>
<evidence type="ECO:0000256" key="1">
    <source>
        <dbReference type="ARBA" id="ARBA00023015"/>
    </source>
</evidence>
<dbReference type="InterPro" id="IPR018060">
    <property type="entry name" value="HTH_AraC"/>
</dbReference>
<dbReference type="PROSITE" id="PS01124">
    <property type="entry name" value="HTH_ARAC_FAMILY_2"/>
    <property type="match status" value="1"/>
</dbReference>
<evidence type="ECO:0000259" key="4">
    <source>
        <dbReference type="PROSITE" id="PS01124"/>
    </source>
</evidence>
<evidence type="ECO:0000313" key="5">
    <source>
        <dbReference type="EMBL" id="RVT96187.1"/>
    </source>
</evidence>
<protein>
    <submittedName>
        <fullName evidence="5">AraC family transcriptional regulator</fullName>
    </submittedName>
</protein>
<keyword evidence="1" id="KW-0805">Transcription regulation</keyword>
<evidence type="ECO:0000256" key="3">
    <source>
        <dbReference type="ARBA" id="ARBA00023163"/>
    </source>
</evidence>
<dbReference type="AlphaFoldDB" id="A0A437MEX5"/>
<feature type="domain" description="HTH araC/xylS-type" evidence="4">
    <location>
        <begin position="168"/>
        <end position="268"/>
    </location>
</feature>
<dbReference type="PANTHER" id="PTHR11019:SF159">
    <property type="entry name" value="TRANSCRIPTIONAL REGULATOR-RELATED"/>
    <property type="match status" value="1"/>
</dbReference>
<dbReference type="SUPFAM" id="SSF46689">
    <property type="entry name" value="Homeodomain-like"/>
    <property type="match status" value="1"/>
</dbReference>
<dbReference type="SUPFAM" id="SSF51182">
    <property type="entry name" value="RmlC-like cupins"/>
    <property type="match status" value="1"/>
</dbReference>
<name>A0A437MEX5_9PROT</name>
<comment type="caution">
    <text evidence="5">The sequence shown here is derived from an EMBL/GenBank/DDBJ whole genome shotgun (WGS) entry which is preliminary data.</text>
</comment>
<dbReference type="Gene3D" id="1.10.10.60">
    <property type="entry name" value="Homeodomain-like"/>
    <property type="match status" value="2"/>
</dbReference>
<dbReference type="Proteomes" id="UP000282957">
    <property type="component" value="Unassembled WGS sequence"/>
</dbReference>
<dbReference type="EMBL" id="SACL01000004">
    <property type="protein sequence ID" value="RVT96187.1"/>
    <property type="molecule type" value="Genomic_DNA"/>
</dbReference>
<reference evidence="5 6" key="1">
    <citation type="submission" date="2019-01" db="EMBL/GenBank/DDBJ databases">
        <authorList>
            <person name="Chen W.-M."/>
        </authorList>
    </citation>
    <scope>NUCLEOTIDE SEQUENCE [LARGE SCALE GENOMIC DNA]</scope>
    <source>
        <strain evidence="5 6">CCP-6</strain>
    </source>
</reference>
<dbReference type="Pfam" id="PF12833">
    <property type="entry name" value="HTH_18"/>
    <property type="match status" value="1"/>
</dbReference>
<dbReference type="InterPro" id="IPR003313">
    <property type="entry name" value="AraC-bd"/>
</dbReference>
<sequence>MAKKRVAASPEFYGGYAPGERFQAIPRPVAAIARDYPAGFAGLRHSHPRAQLLHPIRGSMLVLTPGGSWVVPPSQALWLPPGVEHEVHGRDPVSLRSIYVQPEACAGIRAECRLMAVTPLLGALLEEAARMPAEYDPEGRDGRVMQLMLDEVARMEALPLAVPMPRGEGMAGACRALLRDPGLGWGLDEVAAHSGMSRRGFTRAFRQEAGISFAQWRAQVRLRDAMARLRDGQPVTLVALDVGYDSPSAFSAAFRKAFGMRPSDAGRAPGAGG</sequence>
<dbReference type="InterPro" id="IPR014710">
    <property type="entry name" value="RmlC-like_jellyroll"/>
</dbReference>
<dbReference type="CDD" id="cd06124">
    <property type="entry name" value="cupin_NimR-like_N"/>
    <property type="match status" value="1"/>
</dbReference>
<dbReference type="GO" id="GO:0003700">
    <property type="term" value="F:DNA-binding transcription factor activity"/>
    <property type="evidence" value="ECO:0007669"/>
    <property type="project" value="InterPro"/>
</dbReference>
<keyword evidence="2" id="KW-0238">DNA-binding</keyword>